<feature type="compositionally biased region" description="Polar residues" evidence="1">
    <location>
        <begin position="120"/>
        <end position="130"/>
    </location>
</feature>
<evidence type="ECO:0000313" key="2">
    <source>
        <dbReference type="EMBL" id="MEQ2164110.1"/>
    </source>
</evidence>
<evidence type="ECO:0000313" key="3">
    <source>
        <dbReference type="Proteomes" id="UP001476798"/>
    </source>
</evidence>
<sequence>MNEDPVYAMYAKLQSQQYYMQQPASAAQQVYPGQPASGSYAMSSTGVQGYTVSVDQLPAGAPIPGQPAPSDVHMYMGQPPVYTAAPGAMTPADIQSYPNPASATGPALCTAPAGMTQTANYSAPSGTSLVPHSDVPQGPYSEKALL</sequence>
<dbReference type="Proteomes" id="UP001476798">
    <property type="component" value="Unassembled WGS sequence"/>
</dbReference>
<keyword evidence="3" id="KW-1185">Reference proteome</keyword>
<evidence type="ECO:0008006" key="4">
    <source>
        <dbReference type="Google" id="ProtNLM"/>
    </source>
</evidence>
<evidence type="ECO:0000256" key="1">
    <source>
        <dbReference type="SAM" id="MobiDB-lite"/>
    </source>
</evidence>
<feature type="region of interest" description="Disordered" evidence="1">
    <location>
        <begin position="120"/>
        <end position="146"/>
    </location>
</feature>
<protein>
    <recommendedName>
        <fullName evidence="4">Sex determining region Y-box 9 protein</fullName>
    </recommendedName>
</protein>
<accession>A0ABV0MYA3</accession>
<comment type="caution">
    <text evidence="2">The sequence shown here is derived from an EMBL/GenBank/DDBJ whole genome shotgun (WGS) entry which is preliminary data.</text>
</comment>
<reference evidence="2 3" key="1">
    <citation type="submission" date="2021-06" db="EMBL/GenBank/DDBJ databases">
        <authorList>
            <person name="Palmer J.M."/>
        </authorList>
    </citation>
    <scope>NUCLEOTIDE SEQUENCE [LARGE SCALE GENOMIC DNA]</scope>
    <source>
        <strain evidence="2 3">GA_2019</strain>
        <tissue evidence="2">Muscle</tissue>
    </source>
</reference>
<gene>
    <name evidence="2" type="ORF">GOODEAATRI_003184</name>
</gene>
<organism evidence="2 3">
    <name type="scientific">Goodea atripinnis</name>
    <dbReference type="NCBI Taxonomy" id="208336"/>
    <lineage>
        <taxon>Eukaryota</taxon>
        <taxon>Metazoa</taxon>
        <taxon>Chordata</taxon>
        <taxon>Craniata</taxon>
        <taxon>Vertebrata</taxon>
        <taxon>Euteleostomi</taxon>
        <taxon>Actinopterygii</taxon>
        <taxon>Neopterygii</taxon>
        <taxon>Teleostei</taxon>
        <taxon>Neoteleostei</taxon>
        <taxon>Acanthomorphata</taxon>
        <taxon>Ovalentaria</taxon>
        <taxon>Atherinomorphae</taxon>
        <taxon>Cyprinodontiformes</taxon>
        <taxon>Goodeidae</taxon>
        <taxon>Goodea</taxon>
    </lineage>
</organism>
<name>A0ABV0MYA3_9TELE</name>
<dbReference type="EMBL" id="JAHRIO010020111">
    <property type="protein sequence ID" value="MEQ2164110.1"/>
    <property type="molecule type" value="Genomic_DNA"/>
</dbReference>
<proteinExistence type="predicted"/>